<organism evidence="1">
    <name type="scientific">Lepeophtheirus salmonis</name>
    <name type="common">Salmon louse</name>
    <name type="synonym">Caligus salmonis</name>
    <dbReference type="NCBI Taxonomy" id="72036"/>
    <lineage>
        <taxon>Eukaryota</taxon>
        <taxon>Metazoa</taxon>
        <taxon>Ecdysozoa</taxon>
        <taxon>Arthropoda</taxon>
        <taxon>Crustacea</taxon>
        <taxon>Multicrustacea</taxon>
        <taxon>Hexanauplia</taxon>
        <taxon>Copepoda</taxon>
        <taxon>Siphonostomatoida</taxon>
        <taxon>Caligidae</taxon>
        <taxon>Lepeophtheirus</taxon>
    </lineage>
</organism>
<reference evidence="1" key="1">
    <citation type="submission" date="2014-05" db="EMBL/GenBank/DDBJ databases">
        <authorList>
            <person name="Chronopoulou M."/>
        </authorList>
    </citation>
    <scope>NUCLEOTIDE SEQUENCE</scope>
    <source>
        <tissue evidence="1">Whole organism</tissue>
    </source>
</reference>
<protein>
    <submittedName>
        <fullName evidence="1">Uncharacterized protein</fullName>
    </submittedName>
</protein>
<accession>A0A0K2USQ5</accession>
<dbReference type="AlphaFoldDB" id="A0A0K2USQ5"/>
<sequence>LTWPIVFDIVSICIEDSLERLSLGIPHSLGFCNE</sequence>
<name>A0A0K2USQ5_LEPSM</name>
<feature type="non-terminal residue" evidence="1">
    <location>
        <position position="1"/>
    </location>
</feature>
<proteinExistence type="predicted"/>
<dbReference type="EMBL" id="HACA01023943">
    <property type="protein sequence ID" value="CDW41304.1"/>
    <property type="molecule type" value="Transcribed_RNA"/>
</dbReference>
<evidence type="ECO:0000313" key="1">
    <source>
        <dbReference type="EMBL" id="CDW41304.1"/>
    </source>
</evidence>